<gene>
    <name evidence="4" type="ORF">E2L03_08720</name>
</gene>
<sequence length="360" mass="41890">MANQLAPEKVGEKIVQWHSCLIAKDVESAKEAREKTIIAIDKMKPDDKMLAYYQLISFKHNLLVSYPNGEKAEAPPLNTIEIERDDYLNYMYYYVSGQNEYLDQRYKSAIRTYKIAERLLDKVDDQAEKAEFYQKLGMSYYKIDQYTFAISYIEQALEIFERDSLYKKNEITCKLALAIIASEMKLFDTAEALYRELSKMTKPYPYENALTYHNLGIHYIALDQFVNATESFKMAIAIPEFKDSVTAVKTTYHLYNIQMMMGTYSHGFDELEKRVKRLKLPEFIARCKISRGLYLENSITLVDTGLATLESDELFFEYALMCDEISHYFESKGDLARSLEYLKLARKMGQNNHIVGVNQT</sequence>
<dbReference type="PANTHER" id="PTHR44186">
    <property type="match status" value="1"/>
</dbReference>
<dbReference type="InterPro" id="IPR011990">
    <property type="entry name" value="TPR-like_helical_dom_sf"/>
</dbReference>
<organism evidence="4 5">
    <name type="scientific">Shouchella lehensis</name>
    <dbReference type="NCBI Taxonomy" id="300825"/>
    <lineage>
        <taxon>Bacteria</taxon>
        <taxon>Bacillati</taxon>
        <taxon>Bacillota</taxon>
        <taxon>Bacilli</taxon>
        <taxon>Bacillales</taxon>
        <taxon>Bacillaceae</taxon>
        <taxon>Shouchella</taxon>
    </lineage>
</organism>
<evidence type="ECO:0000313" key="5">
    <source>
        <dbReference type="Proteomes" id="UP000298210"/>
    </source>
</evidence>
<name>A0A4Y7WM13_9BACI</name>
<proteinExistence type="predicted"/>
<reference evidence="4 5" key="1">
    <citation type="submission" date="2019-03" db="EMBL/GenBank/DDBJ databases">
        <authorList>
            <person name="Liu G."/>
        </authorList>
    </citation>
    <scope>NUCLEOTIDE SEQUENCE [LARGE SCALE GENOMIC DNA]</scope>
    <source>
        <strain evidence="4 5">DSM 19099</strain>
    </source>
</reference>
<evidence type="ECO:0000256" key="2">
    <source>
        <dbReference type="ARBA" id="ARBA00022803"/>
    </source>
</evidence>
<dbReference type="PANTHER" id="PTHR44186:SF1">
    <property type="entry name" value="BARDET-BIEDL SYNDROME 4 PROTEIN"/>
    <property type="match status" value="1"/>
</dbReference>
<keyword evidence="1" id="KW-0677">Repeat</keyword>
<evidence type="ECO:0000256" key="1">
    <source>
        <dbReference type="ARBA" id="ARBA00022737"/>
    </source>
</evidence>
<evidence type="ECO:0000313" key="4">
    <source>
        <dbReference type="EMBL" id="TES49540.1"/>
    </source>
</evidence>
<dbReference type="AlphaFoldDB" id="A0A4Y7WM13"/>
<protein>
    <submittedName>
        <fullName evidence="4">Tetratricopeptide repeat protein</fullName>
    </submittedName>
</protein>
<dbReference type="PROSITE" id="PS50005">
    <property type="entry name" value="TPR"/>
    <property type="match status" value="2"/>
</dbReference>
<dbReference type="Pfam" id="PF18801">
    <property type="entry name" value="RapH_N"/>
    <property type="match status" value="1"/>
</dbReference>
<dbReference type="RefSeq" id="WP_134258967.1">
    <property type="nucleotide sequence ID" value="NZ_LDIM01000006.1"/>
</dbReference>
<keyword evidence="2 3" id="KW-0802">TPR repeat</keyword>
<feature type="repeat" description="TPR" evidence="3">
    <location>
        <begin position="130"/>
        <end position="163"/>
    </location>
</feature>
<dbReference type="SMART" id="SM00028">
    <property type="entry name" value="TPR"/>
    <property type="match status" value="3"/>
</dbReference>
<dbReference type="Gene3D" id="1.25.40.10">
    <property type="entry name" value="Tetratricopeptide repeat domain"/>
    <property type="match status" value="1"/>
</dbReference>
<feature type="repeat" description="TPR" evidence="3">
    <location>
        <begin position="209"/>
        <end position="242"/>
    </location>
</feature>
<evidence type="ECO:0000256" key="3">
    <source>
        <dbReference type="PROSITE-ProRule" id="PRU00339"/>
    </source>
</evidence>
<dbReference type="EMBL" id="SNUX01000002">
    <property type="protein sequence ID" value="TES49540.1"/>
    <property type="molecule type" value="Genomic_DNA"/>
</dbReference>
<dbReference type="Proteomes" id="UP000298210">
    <property type="component" value="Unassembled WGS sequence"/>
</dbReference>
<dbReference type="SUPFAM" id="SSF48452">
    <property type="entry name" value="TPR-like"/>
    <property type="match status" value="1"/>
</dbReference>
<accession>A0A4Y7WM13</accession>
<dbReference type="InterPro" id="IPR019734">
    <property type="entry name" value="TPR_rpt"/>
</dbReference>
<comment type="caution">
    <text evidence="4">The sequence shown here is derived from an EMBL/GenBank/DDBJ whole genome shotgun (WGS) entry which is preliminary data.</text>
</comment>